<evidence type="ECO:0000313" key="2">
    <source>
        <dbReference type="EMBL" id="SMX40340.1"/>
    </source>
</evidence>
<dbReference type="EMBL" id="FXYF01000005">
    <property type="protein sequence ID" value="SMX40340.1"/>
    <property type="molecule type" value="Genomic_DNA"/>
</dbReference>
<sequence>MDTDVMLVTGMALSVLSLPSIVAAWSDGRSPRVGALVLLCGGGLVLWALRQKEDGYDWADIPQVVYVVIGQMLH</sequence>
<gene>
    <name evidence="2" type="ORF">MAA8898_02112</name>
</gene>
<evidence type="ECO:0000256" key="1">
    <source>
        <dbReference type="SAM" id="Phobius"/>
    </source>
</evidence>
<name>A0A238KBZ3_9RHOB</name>
<reference evidence="2 3" key="1">
    <citation type="submission" date="2017-05" db="EMBL/GenBank/DDBJ databases">
        <authorList>
            <person name="Song R."/>
            <person name="Chenine A.L."/>
            <person name="Ruprecht R.M."/>
        </authorList>
    </citation>
    <scope>NUCLEOTIDE SEQUENCE [LARGE SCALE GENOMIC DNA]</scope>
    <source>
        <strain evidence="2 3">CECT 8898</strain>
    </source>
</reference>
<evidence type="ECO:0000313" key="3">
    <source>
        <dbReference type="Proteomes" id="UP000207598"/>
    </source>
</evidence>
<keyword evidence="1" id="KW-0812">Transmembrane</keyword>
<keyword evidence="3" id="KW-1185">Reference proteome</keyword>
<accession>A0A238KBZ3</accession>
<proteinExistence type="predicted"/>
<feature type="transmembrane region" description="Helical" evidence="1">
    <location>
        <begin position="33"/>
        <end position="49"/>
    </location>
</feature>
<organism evidence="2 3">
    <name type="scientific">Maliponia aquimaris</name>
    <dbReference type="NCBI Taxonomy" id="1673631"/>
    <lineage>
        <taxon>Bacteria</taxon>
        <taxon>Pseudomonadati</taxon>
        <taxon>Pseudomonadota</taxon>
        <taxon>Alphaproteobacteria</taxon>
        <taxon>Rhodobacterales</taxon>
        <taxon>Paracoccaceae</taxon>
        <taxon>Maliponia</taxon>
    </lineage>
</organism>
<evidence type="ECO:0008006" key="4">
    <source>
        <dbReference type="Google" id="ProtNLM"/>
    </source>
</evidence>
<dbReference type="AlphaFoldDB" id="A0A238KBZ3"/>
<dbReference type="OrthoDB" id="7875801at2"/>
<keyword evidence="1" id="KW-1133">Transmembrane helix</keyword>
<protein>
    <recommendedName>
        <fullName evidence="4">50S ribosomal protein L35</fullName>
    </recommendedName>
</protein>
<keyword evidence="1" id="KW-0472">Membrane</keyword>
<dbReference type="Proteomes" id="UP000207598">
    <property type="component" value="Unassembled WGS sequence"/>
</dbReference>
<dbReference type="RefSeq" id="WP_094020948.1">
    <property type="nucleotide sequence ID" value="NZ_FXYF01000005.1"/>
</dbReference>